<reference evidence="6" key="1">
    <citation type="submission" date="2023-01" db="EMBL/GenBank/DDBJ databases">
        <title>The genome sequence of Kordiimonadaceae bacterium 6D33.</title>
        <authorList>
            <person name="Liu Y."/>
        </authorList>
    </citation>
    <scope>NUCLEOTIDE SEQUENCE</scope>
    <source>
        <strain evidence="6">6D33</strain>
    </source>
</reference>
<keyword evidence="2" id="KW-0813">Transport</keyword>
<evidence type="ECO:0000256" key="1">
    <source>
        <dbReference type="ARBA" id="ARBA00004308"/>
    </source>
</evidence>
<evidence type="ECO:0000256" key="4">
    <source>
        <dbReference type="ARBA" id="ARBA00022519"/>
    </source>
</evidence>
<name>A0AAE9XLR3_9PROT</name>
<keyword evidence="3" id="KW-1003">Cell membrane</keyword>
<dbReference type="Pfam" id="PF13379">
    <property type="entry name" value="NMT1_2"/>
    <property type="match status" value="1"/>
</dbReference>
<dbReference type="EMBL" id="CP116805">
    <property type="protein sequence ID" value="WCL53359.1"/>
    <property type="molecule type" value="Genomic_DNA"/>
</dbReference>
<dbReference type="Proteomes" id="UP001217500">
    <property type="component" value="Chromosome"/>
</dbReference>
<keyword evidence="7" id="KW-1185">Reference proteome</keyword>
<proteinExistence type="predicted"/>
<evidence type="ECO:0000256" key="5">
    <source>
        <dbReference type="ARBA" id="ARBA00023136"/>
    </source>
</evidence>
<dbReference type="AlphaFoldDB" id="A0AAE9XLR3"/>
<organism evidence="6 7">
    <name type="scientific">Gimibacter soli</name>
    <dbReference type="NCBI Taxonomy" id="3024400"/>
    <lineage>
        <taxon>Bacteria</taxon>
        <taxon>Pseudomonadati</taxon>
        <taxon>Pseudomonadota</taxon>
        <taxon>Alphaproteobacteria</taxon>
        <taxon>Kordiimonadales</taxon>
        <taxon>Temperatibacteraceae</taxon>
        <taxon>Gimibacter</taxon>
    </lineage>
</organism>
<dbReference type="Gene3D" id="3.40.190.10">
    <property type="entry name" value="Periplasmic binding protein-like II"/>
    <property type="match status" value="2"/>
</dbReference>
<evidence type="ECO:0000256" key="2">
    <source>
        <dbReference type="ARBA" id="ARBA00022448"/>
    </source>
</evidence>
<keyword evidence="5" id="KW-0472">Membrane</keyword>
<evidence type="ECO:0000313" key="7">
    <source>
        <dbReference type="Proteomes" id="UP001217500"/>
    </source>
</evidence>
<dbReference type="PANTHER" id="PTHR30024">
    <property type="entry name" value="ALIPHATIC SULFONATES-BINDING PROTEIN-RELATED"/>
    <property type="match status" value="1"/>
</dbReference>
<evidence type="ECO:0000313" key="6">
    <source>
        <dbReference type="EMBL" id="WCL53359.1"/>
    </source>
</evidence>
<accession>A0AAE9XLR3</accession>
<dbReference type="GO" id="GO:0012505">
    <property type="term" value="C:endomembrane system"/>
    <property type="evidence" value="ECO:0007669"/>
    <property type="project" value="UniProtKB-SubCell"/>
</dbReference>
<protein>
    <submittedName>
        <fullName evidence="6">CmpA/NrtA family ABC transporter substrate-binding protein</fullName>
    </submittedName>
</protein>
<comment type="subcellular location">
    <subcellularLocation>
        <location evidence="1">Endomembrane system</location>
    </subcellularLocation>
</comment>
<dbReference type="CDD" id="cd13553">
    <property type="entry name" value="PBP2_NrtA_CpmA_like"/>
    <property type="match status" value="1"/>
</dbReference>
<dbReference type="InterPro" id="IPR044527">
    <property type="entry name" value="NrtA/CpmA_ABC-bd_dom"/>
</dbReference>
<evidence type="ECO:0000256" key="3">
    <source>
        <dbReference type="ARBA" id="ARBA00022475"/>
    </source>
</evidence>
<sequence>MPEANLPVIRAGFIALTDCAPIVVARELGLDLEEGIRIEPVRLPSWAAVRDQLAFEKLECAHMLGGLTLAMHLGLGGFRSEMMVPLLLGRGGNAITISVALYEEARALMKGRVIFDRAQSAAMLAAVVQARRAAGEAPLRLASVHAYSSHSYELRAWLAHGGVDPDQDVELSVVPPPKMVEALRAGQIDGYCVGEPWSQLAVEEGIGRIMATKADLYPYSPEKVLALRRSWATGHAETVSRLVAACVAAMRWAAQPANRNALADMLAGPDYLDTDREVILGGLMCAPRLVPGETRQPVADYLSFGGLDLGYPYAEAGLWLLAQMRRWGQAGAGHEEEVSAIFDTTIMDGIGRQDAGSRTNAGRRMAAMPFDGNAFDGGDVEGYWRRFPIRRGA</sequence>
<dbReference type="SUPFAM" id="SSF53850">
    <property type="entry name" value="Periplasmic binding protein-like II"/>
    <property type="match status" value="1"/>
</dbReference>
<dbReference type="PANTHER" id="PTHR30024:SF43">
    <property type="entry name" value="BLL4572 PROTEIN"/>
    <property type="match status" value="1"/>
</dbReference>
<gene>
    <name evidence="6" type="ORF">PH603_12505</name>
</gene>
<dbReference type="RefSeq" id="WP_289502871.1">
    <property type="nucleotide sequence ID" value="NZ_CP116805.1"/>
</dbReference>
<keyword evidence="4" id="KW-0997">Cell inner membrane</keyword>
<dbReference type="KEGG" id="gso:PH603_12505"/>